<comment type="similarity">
    <text evidence="1">Belongs to the beta type-B retroviral polymerase family. HERV class-II K(HML-2) pol subfamily.</text>
</comment>
<dbReference type="PANTHER" id="PTHR37984">
    <property type="entry name" value="PROTEIN CBG26694"/>
    <property type="match status" value="1"/>
</dbReference>
<feature type="domain" description="Reverse transcriptase" evidence="12">
    <location>
        <begin position="1"/>
        <end position="152"/>
    </location>
</feature>
<dbReference type="InterPro" id="IPR000477">
    <property type="entry name" value="RT_dom"/>
</dbReference>
<dbReference type="AlphaFoldDB" id="A0A8C1UHX8"/>
<dbReference type="GO" id="GO:0015074">
    <property type="term" value="P:DNA integration"/>
    <property type="evidence" value="ECO:0007669"/>
    <property type="project" value="InterPro"/>
</dbReference>
<keyword evidence="3" id="KW-0645">Protease</keyword>
<proteinExistence type="inferred from homology"/>
<evidence type="ECO:0000256" key="10">
    <source>
        <dbReference type="ARBA" id="ARBA00023268"/>
    </source>
</evidence>
<evidence type="ECO:0000256" key="4">
    <source>
        <dbReference type="ARBA" id="ARBA00022679"/>
    </source>
</evidence>
<evidence type="ECO:0000256" key="9">
    <source>
        <dbReference type="ARBA" id="ARBA00022918"/>
    </source>
</evidence>
<keyword evidence="5" id="KW-0548">Nucleotidyltransferase</keyword>
<evidence type="ECO:0000256" key="6">
    <source>
        <dbReference type="ARBA" id="ARBA00022722"/>
    </source>
</evidence>
<evidence type="ECO:0000313" key="14">
    <source>
        <dbReference type="Ensembl" id="ENSCCRP00015037668.1"/>
    </source>
</evidence>
<dbReference type="Gene3D" id="3.30.420.10">
    <property type="entry name" value="Ribonuclease H-like superfamily/Ribonuclease H"/>
    <property type="match status" value="1"/>
</dbReference>
<evidence type="ECO:0000259" key="12">
    <source>
        <dbReference type="PROSITE" id="PS50878"/>
    </source>
</evidence>
<reference evidence="14" key="1">
    <citation type="submission" date="2025-08" db="UniProtKB">
        <authorList>
            <consortium name="Ensembl"/>
        </authorList>
    </citation>
    <scope>IDENTIFICATION</scope>
</reference>
<dbReference type="InterPro" id="IPR043128">
    <property type="entry name" value="Rev_trsase/Diguanyl_cyclase"/>
</dbReference>
<dbReference type="GO" id="GO:0004523">
    <property type="term" value="F:RNA-DNA hybrid ribonuclease activity"/>
    <property type="evidence" value="ECO:0007669"/>
    <property type="project" value="UniProtKB-EC"/>
</dbReference>
<dbReference type="Pfam" id="PF17919">
    <property type="entry name" value="RT_RNaseH_2"/>
    <property type="match status" value="1"/>
</dbReference>
<dbReference type="InterPro" id="IPR041588">
    <property type="entry name" value="Integrase_H2C2"/>
</dbReference>
<protein>
    <recommendedName>
        <fullName evidence="11">Gypsy retrotransposon integrase-like protein 1</fullName>
        <ecNumber evidence="2">3.1.26.4</ecNumber>
    </recommendedName>
</protein>
<evidence type="ECO:0000313" key="15">
    <source>
        <dbReference type="Proteomes" id="UP000694700"/>
    </source>
</evidence>
<dbReference type="FunFam" id="3.10.20.370:FF:000001">
    <property type="entry name" value="Retrovirus-related Pol polyprotein from transposon 17.6-like protein"/>
    <property type="match status" value="1"/>
</dbReference>
<dbReference type="CDD" id="cd01647">
    <property type="entry name" value="RT_LTR"/>
    <property type="match status" value="1"/>
</dbReference>
<keyword evidence="9" id="KW-0695">RNA-directed DNA polymerase</keyword>
<dbReference type="InterPro" id="IPR001584">
    <property type="entry name" value="Integrase_cat-core"/>
</dbReference>
<dbReference type="Proteomes" id="UP000694700">
    <property type="component" value="Unplaced"/>
</dbReference>
<dbReference type="Pfam" id="PF17921">
    <property type="entry name" value="Integrase_H2C2"/>
    <property type="match status" value="1"/>
</dbReference>
<dbReference type="GO" id="GO:0008233">
    <property type="term" value="F:peptidase activity"/>
    <property type="evidence" value="ECO:0007669"/>
    <property type="project" value="UniProtKB-KW"/>
</dbReference>
<keyword evidence="10" id="KW-0511">Multifunctional enzyme</keyword>
<dbReference type="Ensembl" id="ENSCCRT00015038972.1">
    <property type="protein sequence ID" value="ENSCCRP00015037668.1"/>
    <property type="gene ID" value="ENSCCRG00015015701.1"/>
</dbReference>
<dbReference type="GO" id="GO:0003964">
    <property type="term" value="F:RNA-directed DNA polymerase activity"/>
    <property type="evidence" value="ECO:0007669"/>
    <property type="project" value="UniProtKB-KW"/>
</dbReference>
<evidence type="ECO:0000256" key="7">
    <source>
        <dbReference type="ARBA" id="ARBA00022759"/>
    </source>
</evidence>
<dbReference type="Gene3D" id="3.30.70.270">
    <property type="match status" value="2"/>
</dbReference>
<dbReference type="InterPro" id="IPR041577">
    <property type="entry name" value="RT_RNaseH_2"/>
</dbReference>
<evidence type="ECO:0000256" key="8">
    <source>
        <dbReference type="ARBA" id="ARBA00022801"/>
    </source>
</evidence>
<dbReference type="PANTHER" id="PTHR37984:SF5">
    <property type="entry name" value="PROTEIN NYNRIN-LIKE"/>
    <property type="match status" value="1"/>
</dbReference>
<dbReference type="InterPro" id="IPR036397">
    <property type="entry name" value="RNaseH_sf"/>
</dbReference>
<dbReference type="PROSITE" id="PS50994">
    <property type="entry name" value="INTEGRASE"/>
    <property type="match status" value="1"/>
</dbReference>
<keyword evidence="6" id="KW-0540">Nuclease</keyword>
<dbReference type="Gene3D" id="1.10.340.70">
    <property type="match status" value="1"/>
</dbReference>
<evidence type="ECO:0000256" key="2">
    <source>
        <dbReference type="ARBA" id="ARBA00012180"/>
    </source>
</evidence>
<evidence type="ECO:0000256" key="11">
    <source>
        <dbReference type="ARBA" id="ARBA00039658"/>
    </source>
</evidence>
<dbReference type="Gene3D" id="3.10.20.370">
    <property type="match status" value="1"/>
</dbReference>
<dbReference type="EC" id="3.1.26.4" evidence="2"/>
<dbReference type="GO" id="GO:0006508">
    <property type="term" value="P:proteolysis"/>
    <property type="evidence" value="ECO:0007669"/>
    <property type="project" value="UniProtKB-KW"/>
</dbReference>
<dbReference type="FunFam" id="3.10.10.10:FF:000007">
    <property type="entry name" value="Retrovirus-related Pol polyprotein from transposon 17.6-like Protein"/>
    <property type="match status" value="1"/>
</dbReference>
<dbReference type="InterPro" id="IPR043502">
    <property type="entry name" value="DNA/RNA_pol_sf"/>
</dbReference>
<dbReference type="FunFam" id="1.10.340.70:FF:000001">
    <property type="entry name" value="Retrovirus-related Pol polyprotein from transposon gypsy-like Protein"/>
    <property type="match status" value="1"/>
</dbReference>
<dbReference type="Pfam" id="PF00665">
    <property type="entry name" value="rve"/>
    <property type="match status" value="1"/>
</dbReference>
<feature type="domain" description="Integrase catalytic" evidence="13">
    <location>
        <begin position="566"/>
        <end position="724"/>
    </location>
</feature>
<dbReference type="FunFam" id="3.30.70.270:FF:000020">
    <property type="entry name" value="Transposon Tf2-6 polyprotein-like Protein"/>
    <property type="match status" value="1"/>
</dbReference>
<dbReference type="Pfam" id="PF00078">
    <property type="entry name" value="RVT_1"/>
    <property type="match status" value="1"/>
</dbReference>
<dbReference type="SUPFAM" id="SSF53098">
    <property type="entry name" value="Ribonuclease H-like"/>
    <property type="match status" value="1"/>
</dbReference>
<evidence type="ECO:0000256" key="5">
    <source>
        <dbReference type="ARBA" id="ARBA00022695"/>
    </source>
</evidence>
<dbReference type="GO" id="GO:0003676">
    <property type="term" value="F:nucleic acid binding"/>
    <property type="evidence" value="ECO:0007669"/>
    <property type="project" value="InterPro"/>
</dbReference>
<dbReference type="FunFam" id="3.30.420.10:FF:000032">
    <property type="entry name" value="Retrovirus-related Pol polyprotein from transposon 297-like Protein"/>
    <property type="match status" value="1"/>
</dbReference>
<keyword evidence="4" id="KW-0808">Transferase</keyword>
<evidence type="ECO:0000256" key="3">
    <source>
        <dbReference type="ARBA" id="ARBA00022670"/>
    </source>
</evidence>
<dbReference type="Gene3D" id="3.10.10.10">
    <property type="entry name" value="HIV Type 1 Reverse Transcriptase, subunit A, domain 1"/>
    <property type="match status" value="1"/>
</dbReference>
<evidence type="ECO:0000256" key="1">
    <source>
        <dbReference type="ARBA" id="ARBA00010879"/>
    </source>
</evidence>
<keyword evidence="7" id="KW-0255">Endonuclease</keyword>
<sequence>MCVDYRQLNAKTRRDSFPLPRIEETLDSLTGSRWFTTLDLASGYNQVLVAESDRYKTAFCTPFGLYEWNRMPFGLCNAPGTFQCLMERLFGDQRHQSVLLYLDDIIVYSSSMQHHLQRLRMVLERLRAAGLKVKLEKCAFFREEVQYLGHVISSQGVATDPGKVEAVAQWPCPKTVSQLRTFLGFVSYYRRFVEGFAQVAAPLHRLVTEAGKGKVSNRRQELGALWSEQCEQAFLTLKQKLTTAPILAYADFKLPFILEIDASHVGLGAVLSQEVDGKVRPVAYASRSLRPAERNTATYSSMRLEFLALKWAMAEKFCEYLLGHRCIVRTDNNPLSHLVTARLGATEQRWAAELAAFDFEVQYRSGRSNRNADALSRLPSGGQPLEGNSQLGTLVPELLRRTTAVSSAVPTTVRAVQALPSRSGPELLLLQEEDPTIGAALKYWRQGRGPGPQERRQLSKLVLVLLQQWDRLEEQDGLLYRRVCRPDGGEEVLQLVLPAVLQSEVLTQLHQCHGHQGTERTLELVRQRCYWPGMSADVAHWVQRCERCQQAKEAAPVARSYMAHLLSSRPNEIVALDFTVLEPSHSGHENVLVMTDVFSKFTLAIPTRDQRAETVARVLVEEWFYKFGVPGRIHSDQGRNFESHLIQQLCSLYQVGKSRTTAYHPAGNGQCERFNRTLHNLLRTLPTGRKRDWASCLSQVIFCYNTTPHQATGETPYYLMFGQEPRLPVDFLLGRVQEPVSGRIHHWMEEHQARLQVAFEGARERLQAAAQNRKAKFDQRVREQPLTEGQLVYLREHGFSGRHKIQDLWSSIKYQVVRAPREGGSVYTVAPVHDLGKLRLVHRTSLKPCVRGSPAPMESLGNQSDQSAPLMMEDELEDGDVAYVVEAPPVSEGGAEVSRAPSEVGLTPASGVESLASRPAVGVGESGVSLHLEPASVVLGTPNISGQAPRRTGRVGAGQHSNLYRLPRFVGSEANQISVTSTVGANSVVAWFRPWD</sequence>
<evidence type="ECO:0000259" key="13">
    <source>
        <dbReference type="PROSITE" id="PS50994"/>
    </source>
</evidence>
<organism evidence="14 15">
    <name type="scientific">Cyprinus carpio</name>
    <name type="common">Common carp</name>
    <dbReference type="NCBI Taxonomy" id="7962"/>
    <lineage>
        <taxon>Eukaryota</taxon>
        <taxon>Metazoa</taxon>
        <taxon>Chordata</taxon>
        <taxon>Craniata</taxon>
        <taxon>Vertebrata</taxon>
        <taxon>Euteleostomi</taxon>
        <taxon>Actinopterygii</taxon>
        <taxon>Neopterygii</taxon>
        <taxon>Teleostei</taxon>
        <taxon>Ostariophysi</taxon>
        <taxon>Cypriniformes</taxon>
        <taxon>Cyprinidae</taxon>
        <taxon>Cyprininae</taxon>
        <taxon>Cyprinus</taxon>
    </lineage>
</organism>
<accession>A0A8C1UHX8</accession>
<name>A0A8C1UHX8_CYPCA</name>
<dbReference type="CDD" id="cd09274">
    <property type="entry name" value="RNase_HI_RT_Ty3"/>
    <property type="match status" value="1"/>
</dbReference>
<dbReference type="InterPro" id="IPR050951">
    <property type="entry name" value="Retrovirus_Pol_polyprotein"/>
</dbReference>
<dbReference type="PROSITE" id="PS50878">
    <property type="entry name" value="RT_POL"/>
    <property type="match status" value="1"/>
</dbReference>
<dbReference type="SUPFAM" id="SSF56672">
    <property type="entry name" value="DNA/RNA polymerases"/>
    <property type="match status" value="1"/>
</dbReference>
<dbReference type="InterPro" id="IPR012337">
    <property type="entry name" value="RNaseH-like_sf"/>
</dbReference>
<keyword evidence="8" id="KW-0378">Hydrolase</keyword>